<name>A0A1Q9EG94_SYMMI</name>
<evidence type="ECO:0000313" key="1">
    <source>
        <dbReference type="EMBL" id="OLQ06452.1"/>
    </source>
</evidence>
<dbReference type="Proteomes" id="UP000186817">
    <property type="component" value="Unassembled WGS sequence"/>
</dbReference>
<organism evidence="1 2">
    <name type="scientific">Symbiodinium microadriaticum</name>
    <name type="common">Dinoflagellate</name>
    <name type="synonym">Zooxanthella microadriatica</name>
    <dbReference type="NCBI Taxonomy" id="2951"/>
    <lineage>
        <taxon>Eukaryota</taxon>
        <taxon>Sar</taxon>
        <taxon>Alveolata</taxon>
        <taxon>Dinophyceae</taxon>
        <taxon>Suessiales</taxon>
        <taxon>Symbiodiniaceae</taxon>
        <taxon>Symbiodinium</taxon>
    </lineage>
</organism>
<accession>A0A1Q9EG94</accession>
<comment type="caution">
    <text evidence="1">The sequence shown here is derived from an EMBL/GenBank/DDBJ whole genome shotgun (WGS) entry which is preliminary data.</text>
</comment>
<gene>
    <name evidence="1" type="ORF">AK812_SmicGene10232</name>
</gene>
<sequence>MLENASPYSDSATLPRSKLDVHFLFEGQETAAKCSGQVAGDQVTIIEEEQGTRNSYIGTVEQGGLLIRGTVRCETSGRGNTFEEGSVGSFVMRRLHGKDR</sequence>
<reference evidence="1 2" key="1">
    <citation type="submission" date="2016-02" db="EMBL/GenBank/DDBJ databases">
        <title>Genome analysis of coral dinoflagellate symbionts highlights evolutionary adaptations to a symbiotic lifestyle.</title>
        <authorList>
            <person name="Aranda M."/>
            <person name="Li Y."/>
            <person name="Liew Y.J."/>
            <person name="Baumgarten S."/>
            <person name="Simakov O."/>
            <person name="Wilson M."/>
            <person name="Piel J."/>
            <person name="Ashoor H."/>
            <person name="Bougouffa S."/>
            <person name="Bajic V.B."/>
            <person name="Ryu T."/>
            <person name="Ravasi T."/>
            <person name="Bayer T."/>
            <person name="Micklem G."/>
            <person name="Kim H."/>
            <person name="Bhak J."/>
            <person name="Lajeunesse T.C."/>
            <person name="Voolstra C.R."/>
        </authorList>
    </citation>
    <scope>NUCLEOTIDE SEQUENCE [LARGE SCALE GENOMIC DNA]</scope>
    <source>
        <strain evidence="1 2">CCMP2467</strain>
    </source>
</reference>
<protein>
    <submittedName>
        <fullName evidence="1">Uncharacterized protein</fullName>
    </submittedName>
</protein>
<proteinExistence type="predicted"/>
<dbReference type="AlphaFoldDB" id="A0A1Q9EG94"/>
<evidence type="ECO:0000313" key="2">
    <source>
        <dbReference type="Proteomes" id="UP000186817"/>
    </source>
</evidence>
<keyword evidence="2" id="KW-1185">Reference proteome</keyword>
<dbReference type="EMBL" id="LSRX01000159">
    <property type="protein sequence ID" value="OLQ06452.1"/>
    <property type="molecule type" value="Genomic_DNA"/>
</dbReference>
<dbReference type="OrthoDB" id="438158at2759"/>